<keyword evidence="10" id="KW-1185">Reference proteome</keyword>
<sequence length="320" mass="36395">MELEWGLKLNRVVDGFSSTEFKFAKDRGGPVFFSSETDSVFILTLHLKGFTKQNIKIDINEDGTLIAITGEKQVQGTVLEGWKMYRKYNEIKGFKKVFRIPDEVILDKINAKFNEDESMLTISMPKKVKGIRGTGIEEVEEQILVEQVPEILQNVDEEIPGNDQESEPGKMVEKDEEPEISSETDGVQSIEEHPGQEEIHRVETEMTEESENRELKHDKVLDDAELSSPKQMVNEDQQEKDRVHENENGIQEEEEVVSALIEQPEMAQESKPGKMEEKPPGKRCNKLCIPVVAGSALILSLVVFVIQLIKSKNQESRRKN</sequence>
<keyword evidence="2" id="KW-1003">Cell membrane</keyword>
<dbReference type="EMBL" id="JBFOLJ010000017">
    <property type="protein sequence ID" value="KAL2467921.1"/>
    <property type="molecule type" value="Genomic_DNA"/>
</dbReference>
<evidence type="ECO:0000256" key="1">
    <source>
        <dbReference type="ARBA" id="ARBA00004162"/>
    </source>
</evidence>
<keyword evidence="3" id="KW-0611">Plant defense</keyword>
<keyword evidence="7" id="KW-0472">Membrane</keyword>
<feature type="compositionally biased region" description="Basic and acidic residues" evidence="6">
    <location>
        <begin position="190"/>
        <end position="222"/>
    </location>
</feature>
<dbReference type="PANTHER" id="PTHR43670">
    <property type="entry name" value="HEAT SHOCK PROTEIN 26"/>
    <property type="match status" value="1"/>
</dbReference>
<dbReference type="SUPFAM" id="SSF49764">
    <property type="entry name" value="HSP20-like chaperones"/>
    <property type="match status" value="1"/>
</dbReference>
<evidence type="ECO:0000313" key="10">
    <source>
        <dbReference type="Proteomes" id="UP001604277"/>
    </source>
</evidence>
<feature type="transmembrane region" description="Helical" evidence="7">
    <location>
        <begin position="289"/>
        <end position="309"/>
    </location>
</feature>
<feature type="region of interest" description="Disordered" evidence="6">
    <location>
        <begin position="263"/>
        <end position="282"/>
    </location>
</feature>
<feature type="region of interest" description="Disordered" evidence="6">
    <location>
        <begin position="158"/>
        <end position="253"/>
    </location>
</feature>
<dbReference type="PANTHER" id="PTHR43670:SF34">
    <property type="entry name" value="HSP20-LIKE CHAPERONES SUPERFAMILY PROTEIN"/>
    <property type="match status" value="1"/>
</dbReference>
<evidence type="ECO:0000256" key="3">
    <source>
        <dbReference type="ARBA" id="ARBA00022821"/>
    </source>
</evidence>
<comment type="similarity">
    <text evidence="4 5">Belongs to the small heat shock protein (HSP20) family.</text>
</comment>
<keyword evidence="7" id="KW-0812">Transmembrane</keyword>
<reference evidence="10" key="1">
    <citation type="submission" date="2024-07" db="EMBL/GenBank/DDBJ databases">
        <title>Two chromosome-level genome assemblies of Korean endemic species Abeliophyllum distichum and Forsythia ovata (Oleaceae).</title>
        <authorList>
            <person name="Jang H."/>
        </authorList>
    </citation>
    <scope>NUCLEOTIDE SEQUENCE [LARGE SCALE GENOMIC DNA]</scope>
</reference>
<dbReference type="CDD" id="cd06464">
    <property type="entry name" value="ACD_sHsps-like"/>
    <property type="match status" value="1"/>
</dbReference>
<name>A0ABD1PZJ0_9LAMI</name>
<evidence type="ECO:0000256" key="2">
    <source>
        <dbReference type="ARBA" id="ARBA00022475"/>
    </source>
</evidence>
<evidence type="ECO:0000256" key="6">
    <source>
        <dbReference type="SAM" id="MobiDB-lite"/>
    </source>
</evidence>
<comment type="subcellular location">
    <subcellularLocation>
        <location evidence="1">Cell membrane</location>
        <topology evidence="1">Single-pass membrane protein</topology>
    </subcellularLocation>
</comment>
<dbReference type="InterPro" id="IPR002068">
    <property type="entry name" value="A-crystallin/Hsp20_dom"/>
</dbReference>
<feature type="compositionally biased region" description="Basic and acidic residues" evidence="6">
    <location>
        <begin position="271"/>
        <end position="280"/>
    </location>
</feature>
<dbReference type="Gene3D" id="2.60.40.790">
    <property type="match status" value="1"/>
</dbReference>
<gene>
    <name evidence="9" type="ORF">Fot_51446</name>
</gene>
<dbReference type="AlphaFoldDB" id="A0ABD1PZJ0"/>
<dbReference type="PROSITE" id="PS01031">
    <property type="entry name" value="SHSP"/>
    <property type="match status" value="1"/>
</dbReference>
<organism evidence="9 10">
    <name type="scientific">Forsythia ovata</name>
    <dbReference type="NCBI Taxonomy" id="205694"/>
    <lineage>
        <taxon>Eukaryota</taxon>
        <taxon>Viridiplantae</taxon>
        <taxon>Streptophyta</taxon>
        <taxon>Embryophyta</taxon>
        <taxon>Tracheophyta</taxon>
        <taxon>Spermatophyta</taxon>
        <taxon>Magnoliopsida</taxon>
        <taxon>eudicotyledons</taxon>
        <taxon>Gunneridae</taxon>
        <taxon>Pentapetalae</taxon>
        <taxon>asterids</taxon>
        <taxon>lamiids</taxon>
        <taxon>Lamiales</taxon>
        <taxon>Oleaceae</taxon>
        <taxon>Forsythieae</taxon>
        <taxon>Forsythia</taxon>
    </lineage>
</organism>
<feature type="compositionally biased region" description="Basic and acidic residues" evidence="6">
    <location>
        <begin position="237"/>
        <end position="247"/>
    </location>
</feature>
<evidence type="ECO:0000313" key="9">
    <source>
        <dbReference type="EMBL" id="KAL2467921.1"/>
    </source>
</evidence>
<dbReference type="Proteomes" id="UP001604277">
    <property type="component" value="Unassembled WGS sequence"/>
</dbReference>
<dbReference type="Pfam" id="PF00011">
    <property type="entry name" value="HSP20"/>
    <property type="match status" value="1"/>
</dbReference>
<protein>
    <recommendedName>
        <fullName evidence="8">SHSP domain-containing protein</fullName>
    </recommendedName>
</protein>
<comment type="caution">
    <text evidence="9">The sequence shown here is derived from an EMBL/GenBank/DDBJ whole genome shotgun (WGS) entry which is preliminary data.</text>
</comment>
<accession>A0ABD1PZJ0</accession>
<evidence type="ECO:0000256" key="7">
    <source>
        <dbReference type="SAM" id="Phobius"/>
    </source>
</evidence>
<dbReference type="GO" id="GO:0006952">
    <property type="term" value="P:defense response"/>
    <property type="evidence" value="ECO:0007669"/>
    <property type="project" value="UniProtKB-KW"/>
</dbReference>
<evidence type="ECO:0000256" key="5">
    <source>
        <dbReference type="RuleBase" id="RU003616"/>
    </source>
</evidence>
<evidence type="ECO:0000259" key="8">
    <source>
        <dbReference type="PROSITE" id="PS01031"/>
    </source>
</evidence>
<keyword evidence="7" id="KW-1133">Transmembrane helix</keyword>
<dbReference type="GO" id="GO:0005886">
    <property type="term" value="C:plasma membrane"/>
    <property type="evidence" value="ECO:0007669"/>
    <property type="project" value="UniProtKB-SubCell"/>
</dbReference>
<dbReference type="InterPro" id="IPR008978">
    <property type="entry name" value="HSP20-like_chaperone"/>
</dbReference>
<proteinExistence type="inferred from homology"/>
<feature type="domain" description="SHSP" evidence="8">
    <location>
        <begin position="22"/>
        <end position="142"/>
    </location>
</feature>
<evidence type="ECO:0000256" key="4">
    <source>
        <dbReference type="PROSITE-ProRule" id="PRU00285"/>
    </source>
</evidence>